<protein>
    <recommendedName>
        <fullName evidence="3">MalT-like TPR region domain-containing protein</fullName>
    </recommendedName>
</protein>
<accession>A0AAD6G797</accession>
<sequence>MDLIQLEDVVAVLGRTLAEDDPSRLGSEHDLAVAYRTNGQIQEAVLLLEHVVTVRERTLAEDDPLLLGSQLDLSVTYQSDGQIKEAVQLLQHIVEVKEKALAVDDPSLLQSKHMLAVAYQTDGQTKKAVELLEYVISVGGRKRGEDHPALLVSKQDLVVAYQDNGQIKEAVQLLEHLVAVRERTLAEDPFLLESQHDLAVAYRTNGQIKEAMQLLQHVVMVQERTLAENDPSQLGSQRELAATYRADGQIKKAIQLLEHVVAVRERTLAEDDPLLLGSQLDLSVAYQTDGQNQEAVQLLQHIVEVKEKALTEDDPSLLQSKHTLAIAYQNDRQTKKAVELLDHVVAVREKTLAEDDPALLRLQHDLAVTYHSDGQTKKAIELLEHVVAVGRTLPDDHPVRLASHRILAPLLMAFLHQDRGHEIQITEDVIRMAAENKEHGERLMTLLIFYRGAEIKITEGILKAAAENKECGDRIMALLLDKRGDEITITEEVLKAAAFNEFRGECLMGLLLNERRTKIRITEEVIKAAAGNERSGQSVMTLVLDRLEETKDAETNIIHTWTRDLQTIGYSLEEVASLLLQEARDSPWIYFEPNDFPRTQPQPGLHIFQCSHHCCSYRQSGHARNMKTWPPEHHSRTRGHEDIIEMIEELCGLAGVSPRSRNMTDWVGSAEFTEENQMVAVSYTLPTDQSHVFDLKSFKSRISRALEYFRSAAGIVQSHGLCCDSFTVLTSKNQNHKEAATLTAEVTPVDFQLVLNLAEALKSPPELPTVDKLLAASRAILNIVCPTLPELRGGSDIQYCLHLCALTVQFLCLGFLSYTQAHIGPLQPFFLEKPLIQVKLLGLRREEGFPCLIAKLVELTCLGKMTRRPVLIFQAGKHIAQHQTSERPQDRQNIQKYDVFGRAEYIMDTWGPGNLIFPRKPSRLPIAIKLGDGFLFGIEHEKCHWVRGMKDMMNASAMDLQRPLLIGVLVEVNNMCQLDEAQCRRISSSAFEHLGTFRSSWKKAHRTGGMTGGQYVSAQYSVGWDKKDGIPIKDTALANLDEDLIQYMDDYWGVQ</sequence>
<dbReference type="AlphaFoldDB" id="A0AAD6G797"/>
<dbReference type="GeneID" id="81596165"/>
<dbReference type="SUPFAM" id="SSF48452">
    <property type="entry name" value="TPR-like"/>
    <property type="match status" value="3"/>
</dbReference>
<dbReference type="EMBL" id="JAPVEA010000002">
    <property type="protein sequence ID" value="KAJ5460987.1"/>
    <property type="molecule type" value="Genomic_DNA"/>
</dbReference>
<gene>
    <name evidence="1" type="ORF">N7458_002539</name>
</gene>
<dbReference type="Pfam" id="PF13374">
    <property type="entry name" value="TPR_10"/>
    <property type="match status" value="1"/>
</dbReference>
<dbReference type="RefSeq" id="XP_056770029.1">
    <property type="nucleotide sequence ID" value="XM_056905922.1"/>
</dbReference>
<reference evidence="1" key="1">
    <citation type="submission" date="2022-12" db="EMBL/GenBank/DDBJ databases">
        <authorList>
            <person name="Petersen C."/>
        </authorList>
    </citation>
    <scope>NUCLEOTIDE SEQUENCE</scope>
    <source>
        <strain evidence="1">IBT 16125</strain>
    </source>
</reference>
<dbReference type="InterPro" id="IPR055530">
    <property type="entry name" value="DUF7104"/>
</dbReference>
<dbReference type="Gene3D" id="1.20.5.340">
    <property type="match status" value="2"/>
</dbReference>
<dbReference type="Pfam" id="PF13424">
    <property type="entry name" value="TPR_12"/>
    <property type="match status" value="4"/>
</dbReference>
<dbReference type="Pfam" id="PF23397">
    <property type="entry name" value="DUF7104"/>
    <property type="match status" value="4"/>
</dbReference>
<evidence type="ECO:0000313" key="2">
    <source>
        <dbReference type="Proteomes" id="UP001213681"/>
    </source>
</evidence>
<dbReference type="PANTHER" id="PTHR46082:SF6">
    <property type="entry name" value="AAA+ ATPASE DOMAIN-CONTAINING PROTEIN-RELATED"/>
    <property type="match status" value="1"/>
</dbReference>
<comment type="caution">
    <text evidence="1">The sequence shown here is derived from an EMBL/GenBank/DDBJ whole genome shotgun (WGS) entry which is preliminary data.</text>
</comment>
<proteinExistence type="predicted"/>
<dbReference type="Gene3D" id="1.25.40.10">
    <property type="entry name" value="Tetratricopeptide repeat domain"/>
    <property type="match status" value="3"/>
</dbReference>
<name>A0AAD6G797_9EURO</name>
<keyword evidence="2" id="KW-1185">Reference proteome</keyword>
<dbReference type="PANTHER" id="PTHR46082">
    <property type="entry name" value="ATP/GTP-BINDING PROTEIN-RELATED"/>
    <property type="match status" value="1"/>
</dbReference>
<dbReference type="InterPro" id="IPR053137">
    <property type="entry name" value="NLR-like"/>
</dbReference>
<reference evidence="1" key="2">
    <citation type="journal article" date="2023" name="IMA Fungus">
        <title>Comparative genomic study of the Penicillium genus elucidates a diverse pangenome and 15 lateral gene transfer events.</title>
        <authorList>
            <person name="Petersen C."/>
            <person name="Sorensen T."/>
            <person name="Nielsen M.R."/>
            <person name="Sondergaard T.E."/>
            <person name="Sorensen J.L."/>
            <person name="Fitzpatrick D.A."/>
            <person name="Frisvad J.C."/>
            <person name="Nielsen K.L."/>
        </authorList>
    </citation>
    <scope>NUCLEOTIDE SEQUENCE</scope>
    <source>
        <strain evidence="1">IBT 16125</strain>
    </source>
</reference>
<dbReference type="InterPro" id="IPR011990">
    <property type="entry name" value="TPR-like_helical_dom_sf"/>
</dbReference>
<evidence type="ECO:0000313" key="1">
    <source>
        <dbReference type="EMBL" id="KAJ5460987.1"/>
    </source>
</evidence>
<dbReference type="Proteomes" id="UP001213681">
    <property type="component" value="Unassembled WGS sequence"/>
</dbReference>
<evidence type="ECO:0008006" key="3">
    <source>
        <dbReference type="Google" id="ProtNLM"/>
    </source>
</evidence>
<organism evidence="1 2">
    <name type="scientific">Penicillium daleae</name>
    <dbReference type="NCBI Taxonomy" id="63821"/>
    <lineage>
        <taxon>Eukaryota</taxon>
        <taxon>Fungi</taxon>
        <taxon>Dikarya</taxon>
        <taxon>Ascomycota</taxon>
        <taxon>Pezizomycotina</taxon>
        <taxon>Eurotiomycetes</taxon>
        <taxon>Eurotiomycetidae</taxon>
        <taxon>Eurotiales</taxon>
        <taxon>Aspergillaceae</taxon>
        <taxon>Penicillium</taxon>
    </lineage>
</organism>